<dbReference type="EMBL" id="PDCK01000045">
    <property type="protein sequence ID" value="PRQ19048.1"/>
    <property type="molecule type" value="Genomic_DNA"/>
</dbReference>
<evidence type="ECO:0000259" key="5">
    <source>
        <dbReference type="Pfam" id="PF24842"/>
    </source>
</evidence>
<dbReference type="Gene3D" id="3.10.330.10">
    <property type="match status" value="1"/>
</dbReference>
<gene>
    <name evidence="6" type="ORF">RchiOBHm_Chr7g0212841</name>
</gene>
<feature type="compositionally biased region" description="Polar residues" evidence="3">
    <location>
        <begin position="313"/>
        <end position="329"/>
    </location>
</feature>
<dbReference type="PANTHER" id="PTHR12555:SF13">
    <property type="entry name" value="UBIQUITIN RECOGNITION FACTOR IN ER-ASSOCIATED DEGRADATION PROTEIN 1"/>
    <property type="match status" value="1"/>
</dbReference>
<dbReference type="InterPro" id="IPR042299">
    <property type="entry name" value="Ufd1-like_Nn"/>
</dbReference>
<keyword evidence="2" id="KW-0833">Ubl conjugation pathway</keyword>
<dbReference type="GO" id="GO:0031593">
    <property type="term" value="F:polyubiquitin modification-dependent protein binding"/>
    <property type="evidence" value="ECO:0007669"/>
    <property type="project" value="TreeGrafter"/>
</dbReference>
<evidence type="ECO:0000313" key="7">
    <source>
        <dbReference type="Proteomes" id="UP000238479"/>
    </source>
</evidence>
<dbReference type="PANTHER" id="PTHR12555">
    <property type="entry name" value="UBIQUITIN FUSION DEGRADATON PROTEIN 1"/>
    <property type="match status" value="1"/>
</dbReference>
<feature type="domain" description="Ubiquitin fusion degradation protein UFD1 N-terminal subdomain 1" evidence="4">
    <location>
        <begin position="78"/>
        <end position="182"/>
    </location>
</feature>
<name>A0A2P6PAU8_ROSCH</name>
<dbReference type="OrthoDB" id="422728at2759"/>
<evidence type="ECO:0000256" key="1">
    <source>
        <dbReference type="ARBA" id="ARBA00006043"/>
    </source>
</evidence>
<sequence>MDLNENGSYDSDQTTYYSADSGMSDDEIGSDMGFEDDKAYEVGSDMSITDGDGEIGHSEPSYGGHEYDDFVGTTPFWHRYHCYPASKTEKHAYTESSDKIIMPPSALDVLASLNIGYPMLFEFRPYSFDAAENNETEKFRVSHCGVWEFTAEEGFVYMPNWMMENMNLKEGDLVLLQNQTLPKGSHVKLQPHTKDFLDIPDPKAMLEAALGTFSCLTTGDTIVLPYENKKYYMDIIETKPSDAIGIIDTDCEVDFAPPLDYKEPEKPVASSIPLNKEADGQVDKPKFSPFKGTGRRLDGKPLQYESALDSSSFVATNGNPQPCTESSSRATRRRVQGKLVFGADTAPKVASKEVKQQQQLQEKEEPKFLAFTGKMYSLT</sequence>
<feature type="region of interest" description="Disordered" evidence="3">
    <location>
        <begin position="1"/>
        <end position="34"/>
    </location>
</feature>
<evidence type="ECO:0000259" key="4">
    <source>
        <dbReference type="Pfam" id="PF03152"/>
    </source>
</evidence>
<comment type="caution">
    <text evidence="6">The sequence shown here is derived from an EMBL/GenBank/DDBJ whole genome shotgun (WGS) entry which is preliminary data.</text>
</comment>
<feature type="compositionally biased region" description="Polar residues" evidence="3">
    <location>
        <begin position="1"/>
        <end position="18"/>
    </location>
</feature>
<dbReference type="GO" id="GO:0036503">
    <property type="term" value="P:ERAD pathway"/>
    <property type="evidence" value="ECO:0007669"/>
    <property type="project" value="TreeGrafter"/>
</dbReference>
<dbReference type="Gramene" id="PRQ19048">
    <property type="protein sequence ID" value="PRQ19048"/>
    <property type="gene ID" value="RchiOBHm_Chr7g0212841"/>
</dbReference>
<dbReference type="InterPro" id="IPR004854">
    <property type="entry name" value="Ufd1-like"/>
</dbReference>
<dbReference type="GO" id="GO:0034098">
    <property type="term" value="C:VCP-NPL4-UFD1 AAA ATPase complex"/>
    <property type="evidence" value="ECO:0007669"/>
    <property type="project" value="TreeGrafter"/>
</dbReference>
<dbReference type="AlphaFoldDB" id="A0A2P6PAU8"/>
<feature type="compositionally biased region" description="Basic and acidic residues" evidence="3">
    <location>
        <begin position="276"/>
        <end position="286"/>
    </location>
</feature>
<feature type="region of interest" description="Disordered" evidence="3">
    <location>
        <begin position="313"/>
        <end position="332"/>
    </location>
</feature>
<dbReference type="STRING" id="74649.A0A2P6PAU8"/>
<feature type="region of interest" description="Disordered" evidence="3">
    <location>
        <begin position="264"/>
        <end position="295"/>
    </location>
</feature>
<dbReference type="Pfam" id="PF24842">
    <property type="entry name" value="UFD1_N2"/>
    <property type="match status" value="1"/>
</dbReference>
<feature type="domain" description="Ubiquitin fusion degradation protein UFD1 N-terminal subdomain 2" evidence="5">
    <location>
        <begin position="183"/>
        <end position="258"/>
    </location>
</feature>
<evidence type="ECO:0000256" key="3">
    <source>
        <dbReference type="SAM" id="MobiDB-lite"/>
    </source>
</evidence>
<keyword evidence="7" id="KW-1185">Reference proteome</keyword>
<dbReference type="Pfam" id="PF03152">
    <property type="entry name" value="UFD1_N1"/>
    <property type="match status" value="1"/>
</dbReference>
<dbReference type="InterPro" id="IPR055417">
    <property type="entry name" value="UFD1_N1"/>
</dbReference>
<reference evidence="6 7" key="1">
    <citation type="journal article" date="2018" name="Nat. Genet.">
        <title>The Rosa genome provides new insights in the design of modern roses.</title>
        <authorList>
            <person name="Bendahmane M."/>
        </authorList>
    </citation>
    <scope>NUCLEOTIDE SEQUENCE [LARGE SCALE GENOMIC DNA]</scope>
    <source>
        <strain evidence="7">cv. Old Blush</strain>
    </source>
</reference>
<proteinExistence type="inferred from homology"/>
<evidence type="ECO:0000256" key="2">
    <source>
        <dbReference type="ARBA" id="ARBA00022786"/>
    </source>
</evidence>
<organism evidence="6 7">
    <name type="scientific">Rosa chinensis</name>
    <name type="common">China rose</name>
    <dbReference type="NCBI Taxonomy" id="74649"/>
    <lineage>
        <taxon>Eukaryota</taxon>
        <taxon>Viridiplantae</taxon>
        <taxon>Streptophyta</taxon>
        <taxon>Embryophyta</taxon>
        <taxon>Tracheophyta</taxon>
        <taxon>Spermatophyta</taxon>
        <taxon>Magnoliopsida</taxon>
        <taxon>eudicotyledons</taxon>
        <taxon>Gunneridae</taxon>
        <taxon>Pentapetalae</taxon>
        <taxon>rosids</taxon>
        <taxon>fabids</taxon>
        <taxon>Rosales</taxon>
        <taxon>Rosaceae</taxon>
        <taxon>Rosoideae</taxon>
        <taxon>Rosoideae incertae sedis</taxon>
        <taxon>Rosa</taxon>
    </lineage>
</organism>
<dbReference type="Gene3D" id="2.40.40.50">
    <property type="entry name" value="Ubiquitin fusion degradation protein UFD1, N-terminal domain"/>
    <property type="match status" value="1"/>
</dbReference>
<accession>A0A2P6PAU8</accession>
<dbReference type="InterPro" id="IPR055418">
    <property type="entry name" value="UFD1_N2"/>
</dbReference>
<dbReference type="Proteomes" id="UP000238479">
    <property type="component" value="Chromosome 7"/>
</dbReference>
<comment type="similarity">
    <text evidence="1">Belongs to the UFD1 family.</text>
</comment>
<protein>
    <submittedName>
        <fullName evidence="6">Putative ubiquitin fusion degradation protein UFD1</fullName>
    </submittedName>
</protein>
<dbReference type="GO" id="GO:0006511">
    <property type="term" value="P:ubiquitin-dependent protein catabolic process"/>
    <property type="evidence" value="ECO:0007669"/>
    <property type="project" value="InterPro"/>
</dbReference>
<evidence type="ECO:0000313" key="6">
    <source>
        <dbReference type="EMBL" id="PRQ19048.1"/>
    </source>
</evidence>